<gene>
    <name evidence="1" type="ORF">LSINAPIS_LOCUS6897</name>
</gene>
<dbReference type="AlphaFoldDB" id="A0A5E4QA23"/>
<organism evidence="1 2">
    <name type="scientific">Leptidea sinapis</name>
    <dbReference type="NCBI Taxonomy" id="189913"/>
    <lineage>
        <taxon>Eukaryota</taxon>
        <taxon>Metazoa</taxon>
        <taxon>Ecdysozoa</taxon>
        <taxon>Arthropoda</taxon>
        <taxon>Hexapoda</taxon>
        <taxon>Insecta</taxon>
        <taxon>Pterygota</taxon>
        <taxon>Neoptera</taxon>
        <taxon>Endopterygota</taxon>
        <taxon>Lepidoptera</taxon>
        <taxon>Glossata</taxon>
        <taxon>Ditrysia</taxon>
        <taxon>Papilionoidea</taxon>
        <taxon>Pieridae</taxon>
        <taxon>Dismorphiinae</taxon>
        <taxon>Leptidea</taxon>
    </lineage>
</organism>
<protein>
    <submittedName>
        <fullName evidence="1">Uncharacterized protein</fullName>
    </submittedName>
</protein>
<keyword evidence="2" id="KW-1185">Reference proteome</keyword>
<proteinExistence type="predicted"/>
<sequence length="134" mass="15463">MLFKSDITSFFISLSYFYTFIINGICLKGDVDPYDDPITIERFAQFYCFKEKTCTPGGDRVCGFDKKNSVLAEFEDLCILYRANCNRKGLFIAIKEYICAGQKLYDAQNSVRSQYAMEWEHVPRLNITAARKKG</sequence>
<name>A0A5E4QA23_9NEOP</name>
<dbReference type="EMBL" id="FZQP02002225">
    <property type="protein sequence ID" value="VVC95104.1"/>
    <property type="molecule type" value="Genomic_DNA"/>
</dbReference>
<reference evidence="1 2" key="1">
    <citation type="submission" date="2017-07" db="EMBL/GenBank/DDBJ databases">
        <authorList>
            <person name="Talla V."/>
            <person name="Backstrom N."/>
        </authorList>
    </citation>
    <scope>NUCLEOTIDE SEQUENCE [LARGE SCALE GENOMIC DNA]</scope>
</reference>
<accession>A0A5E4QA23</accession>
<dbReference type="Proteomes" id="UP000324832">
    <property type="component" value="Unassembled WGS sequence"/>
</dbReference>
<evidence type="ECO:0000313" key="1">
    <source>
        <dbReference type="EMBL" id="VVC95104.1"/>
    </source>
</evidence>
<evidence type="ECO:0000313" key="2">
    <source>
        <dbReference type="Proteomes" id="UP000324832"/>
    </source>
</evidence>